<keyword evidence="2" id="KW-0732">Signal</keyword>
<dbReference type="InterPro" id="IPR021255">
    <property type="entry name" value="DUF2807"/>
</dbReference>
<dbReference type="Proteomes" id="UP001516351">
    <property type="component" value="Unassembled WGS sequence"/>
</dbReference>
<feature type="chain" id="PRO_5045618501" evidence="2">
    <location>
        <begin position="22"/>
        <end position="469"/>
    </location>
</feature>
<dbReference type="RefSeq" id="WP_267311382.1">
    <property type="nucleotide sequence ID" value="NZ_JABXXV010000002.1"/>
</dbReference>
<name>A0ABX2P335_9PROT</name>
<feature type="compositionally biased region" description="Polar residues" evidence="1">
    <location>
        <begin position="253"/>
        <end position="274"/>
    </location>
</feature>
<accession>A0ABX2P335</accession>
<dbReference type="Pfam" id="PF10988">
    <property type="entry name" value="DUF2807"/>
    <property type="match status" value="1"/>
</dbReference>
<feature type="domain" description="Putative auto-transporter adhesin head GIN" evidence="3">
    <location>
        <begin position="159"/>
        <end position="249"/>
    </location>
</feature>
<evidence type="ECO:0000256" key="2">
    <source>
        <dbReference type="SAM" id="SignalP"/>
    </source>
</evidence>
<feature type="region of interest" description="Disordered" evidence="1">
    <location>
        <begin position="346"/>
        <end position="365"/>
    </location>
</feature>
<protein>
    <submittedName>
        <fullName evidence="4">DUF2807 domain-containing protein</fullName>
    </submittedName>
</protein>
<feature type="compositionally biased region" description="Pro residues" evidence="1">
    <location>
        <begin position="314"/>
        <end position="333"/>
    </location>
</feature>
<feature type="region of interest" description="Disordered" evidence="1">
    <location>
        <begin position="252"/>
        <end position="276"/>
    </location>
</feature>
<feature type="signal peptide" evidence="2">
    <location>
        <begin position="1"/>
        <end position="21"/>
    </location>
</feature>
<sequence length="469" mass="49162">MNRLHLSALSLILVSTVPAQKALAQAAAPSSPEAALTAAPYTLHVGTSCIGTLHIQGAAGLHEQADMRDVPSGLSFQAGSHDAWLTGSACGENATIQLVAGAAIVSTTMNYDDLKIDWVEGPLSLRQGRGTIHVDKASALLYRGGGPGDLIMGSLTGPATIAISGPGDIHIEKAQSPSIIIGSSGPGDVVIGGGSVDQLAITLSGPGDAIFDGAARIATLRTSASGDIRVHQVVEKEHTHSSASGEIEIAHSSGHSETFTGSTNSSITNNGTRITSDDMLLPDGTRINAHRMIKADGTIVDFDALRHAASEATPPVPPTPPEPPEPPEPPTPPETTDSAMHATTIHTHTDSHPKTEASFSVSTDSGSMTSGVIVLVVLGIVLLRRRIIPRLIPLLHAANPALAKRLEPFLLSLMTRVTTPMPQTQLPQLLDLTERLRKLDRRIGAVETCVTSRDFHLHTQFRDLDRNSG</sequence>
<feature type="region of interest" description="Disordered" evidence="1">
    <location>
        <begin position="310"/>
        <end position="338"/>
    </location>
</feature>
<evidence type="ECO:0000256" key="1">
    <source>
        <dbReference type="SAM" id="MobiDB-lite"/>
    </source>
</evidence>
<organism evidence="4 5">
    <name type="scientific">Asaia spathodeae</name>
    <dbReference type="NCBI Taxonomy" id="657016"/>
    <lineage>
        <taxon>Bacteria</taxon>
        <taxon>Pseudomonadati</taxon>
        <taxon>Pseudomonadota</taxon>
        <taxon>Alphaproteobacteria</taxon>
        <taxon>Acetobacterales</taxon>
        <taxon>Acetobacteraceae</taxon>
        <taxon>Asaia</taxon>
    </lineage>
</organism>
<reference evidence="4 5" key="1">
    <citation type="submission" date="2020-06" db="EMBL/GenBank/DDBJ databases">
        <title>Synonyms of Asaia species.</title>
        <authorList>
            <person name="Sombolestani A."/>
        </authorList>
    </citation>
    <scope>NUCLEOTIDE SEQUENCE [LARGE SCALE GENOMIC DNA]</scope>
    <source>
        <strain evidence="4 5">LMG 27047</strain>
    </source>
</reference>
<comment type="caution">
    <text evidence="4">The sequence shown here is derived from an EMBL/GenBank/DDBJ whole genome shotgun (WGS) entry which is preliminary data.</text>
</comment>
<dbReference type="EMBL" id="JABXXV010000002">
    <property type="protein sequence ID" value="NVN46004.1"/>
    <property type="molecule type" value="Genomic_DNA"/>
</dbReference>
<gene>
    <name evidence="4" type="ORF">HW542_04170</name>
</gene>
<dbReference type="Gene3D" id="2.160.20.120">
    <property type="match status" value="1"/>
</dbReference>
<proteinExistence type="predicted"/>
<keyword evidence="5" id="KW-1185">Reference proteome</keyword>
<evidence type="ECO:0000313" key="4">
    <source>
        <dbReference type="EMBL" id="NVN46004.1"/>
    </source>
</evidence>
<evidence type="ECO:0000313" key="5">
    <source>
        <dbReference type="Proteomes" id="UP001516351"/>
    </source>
</evidence>
<evidence type="ECO:0000259" key="3">
    <source>
        <dbReference type="Pfam" id="PF10988"/>
    </source>
</evidence>